<organism evidence="2 3">
    <name type="scientific">Pararobbsia silviterrae</name>
    <dbReference type="NCBI Taxonomy" id="1792498"/>
    <lineage>
        <taxon>Bacteria</taxon>
        <taxon>Pseudomonadati</taxon>
        <taxon>Pseudomonadota</taxon>
        <taxon>Betaproteobacteria</taxon>
        <taxon>Burkholderiales</taxon>
        <taxon>Burkholderiaceae</taxon>
        <taxon>Pararobbsia</taxon>
    </lineage>
</organism>
<dbReference type="CDD" id="cd10938">
    <property type="entry name" value="CE4_HpPgdA_like"/>
    <property type="match status" value="1"/>
</dbReference>
<keyword evidence="3" id="KW-1185">Reference proteome</keyword>
<dbReference type="EMBL" id="RBZU01000002">
    <property type="protein sequence ID" value="RKP57817.1"/>
    <property type="molecule type" value="Genomic_DNA"/>
</dbReference>
<dbReference type="Proteomes" id="UP000270342">
    <property type="component" value="Unassembled WGS sequence"/>
</dbReference>
<gene>
    <name evidence="2" type="ORF">D7S86_07780</name>
</gene>
<reference evidence="2 3" key="1">
    <citation type="submission" date="2018-10" db="EMBL/GenBank/DDBJ databases">
        <title>Robbsia sp. DHC34, isolated from soil.</title>
        <authorList>
            <person name="Gao Z.-H."/>
            <person name="Qiu L.-H."/>
        </authorList>
    </citation>
    <scope>NUCLEOTIDE SEQUENCE [LARGE SCALE GENOMIC DNA]</scope>
    <source>
        <strain evidence="2 3">DHC34</strain>
    </source>
</reference>
<evidence type="ECO:0000259" key="1">
    <source>
        <dbReference type="PROSITE" id="PS51677"/>
    </source>
</evidence>
<dbReference type="SUPFAM" id="SSF88713">
    <property type="entry name" value="Glycoside hydrolase/deacetylase"/>
    <property type="match status" value="1"/>
</dbReference>
<accession>A0A494Y8A9</accession>
<dbReference type="GO" id="GO:0016810">
    <property type="term" value="F:hydrolase activity, acting on carbon-nitrogen (but not peptide) bonds"/>
    <property type="evidence" value="ECO:0007669"/>
    <property type="project" value="InterPro"/>
</dbReference>
<dbReference type="InterPro" id="IPR011330">
    <property type="entry name" value="Glyco_hydro/deAcase_b/a-brl"/>
</dbReference>
<sequence length="280" mass="32092">MSLKLPQGKRIAVNIGVDFDAQSVWMTSFGLTSPGYLSRGEYGAVVAAPRLLAELNRFDIKSTWFTPTHTMQTFPRQFEEVLKNGHEIGAHGCVHEKVGGLSEEAERALMEKQLGLHQSIIGKRPRGYRSPSWDLTENTLTILEDHGFEWDSSLMGRDFEPYRPCNVTIREDGGNIFSEPSKKILEMPVSWHLDDFPVIEYVPRMNAGMSPPEVVLQRWLDHFTYAYEEVRNAAVFFTFHPQSIGKAPYIMMLRRLLEKISSYQGVWFATMSEIHDCWED</sequence>
<comment type="caution">
    <text evidence="2">The sequence shown here is derived from an EMBL/GenBank/DDBJ whole genome shotgun (WGS) entry which is preliminary data.</text>
</comment>
<dbReference type="PANTHER" id="PTHR47561">
    <property type="entry name" value="POLYSACCHARIDE DEACETYLASE FAMILY PROTEIN (AFU_ORTHOLOGUE AFUA_6G05030)"/>
    <property type="match status" value="1"/>
</dbReference>
<dbReference type="InterPro" id="IPR037950">
    <property type="entry name" value="PgdA-like"/>
</dbReference>
<protein>
    <submittedName>
        <fullName evidence="2">Polysaccharide deacetylase</fullName>
    </submittedName>
</protein>
<dbReference type="Gene3D" id="3.20.20.370">
    <property type="entry name" value="Glycoside hydrolase/deacetylase"/>
    <property type="match status" value="1"/>
</dbReference>
<evidence type="ECO:0000313" key="2">
    <source>
        <dbReference type="EMBL" id="RKP57817.1"/>
    </source>
</evidence>
<dbReference type="PANTHER" id="PTHR47561:SF1">
    <property type="entry name" value="POLYSACCHARIDE DEACETYLASE FAMILY PROTEIN (AFU_ORTHOLOGUE AFUA_6G05030)"/>
    <property type="match status" value="1"/>
</dbReference>
<dbReference type="GO" id="GO:0005975">
    <property type="term" value="P:carbohydrate metabolic process"/>
    <property type="evidence" value="ECO:0007669"/>
    <property type="project" value="InterPro"/>
</dbReference>
<proteinExistence type="predicted"/>
<dbReference type="RefSeq" id="WP_121085164.1">
    <property type="nucleotide sequence ID" value="NZ_RBZU01000002.1"/>
</dbReference>
<feature type="domain" description="NodB homology" evidence="1">
    <location>
        <begin position="34"/>
        <end position="280"/>
    </location>
</feature>
<dbReference type="OrthoDB" id="9784220at2"/>
<dbReference type="AlphaFoldDB" id="A0A494Y8A9"/>
<dbReference type="PROSITE" id="PS51677">
    <property type="entry name" value="NODB"/>
    <property type="match status" value="1"/>
</dbReference>
<dbReference type="Pfam" id="PF01522">
    <property type="entry name" value="Polysacc_deac_1"/>
    <property type="match status" value="1"/>
</dbReference>
<name>A0A494Y8A9_9BURK</name>
<evidence type="ECO:0000313" key="3">
    <source>
        <dbReference type="Proteomes" id="UP000270342"/>
    </source>
</evidence>
<dbReference type="InterPro" id="IPR002509">
    <property type="entry name" value="NODB_dom"/>
</dbReference>